<accession>A0AAV5RC68</accession>
<dbReference type="Proteomes" id="UP001378960">
    <property type="component" value="Unassembled WGS sequence"/>
</dbReference>
<evidence type="ECO:0000259" key="8">
    <source>
        <dbReference type="Pfam" id="PF00394"/>
    </source>
</evidence>
<feature type="region of interest" description="Disordered" evidence="6">
    <location>
        <begin position="113"/>
        <end position="139"/>
    </location>
</feature>
<feature type="compositionally biased region" description="Low complexity" evidence="6">
    <location>
        <begin position="121"/>
        <end position="138"/>
    </location>
</feature>
<dbReference type="InterPro" id="IPR033138">
    <property type="entry name" value="Cu_oxidase_CS"/>
</dbReference>
<dbReference type="SUPFAM" id="SSF49503">
    <property type="entry name" value="Cupredoxins"/>
    <property type="match status" value="3"/>
</dbReference>
<keyword evidence="7" id="KW-0812">Transmembrane</keyword>
<feature type="domain" description="Plastocyanin-like" evidence="8">
    <location>
        <begin position="301"/>
        <end position="460"/>
    </location>
</feature>
<organism evidence="11 12">
    <name type="scientific">Pichia kluyveri</name>
    <name type="common">Yeast</name>
    <dbReference type="NCBI Taxonomy" id="36015"/>
    <lineage>
        <taxon>Eukaryota</taxon>
        <taxon>Fungi</taxon>
        <taxon>Dikarya</taxon>
        <taxon>Ascomycota</taxon>
        <taxon>Saccharomycotina</taxon>
        <taxon>Pichiomycetes</taxon>
        <taxon>Pichiales</taxon>
        <taxon>Pichiaceae</taxon>
        <taxon>Pichia</taxon>
    </lineage>
</organism>
<dbReference type="PANTHER" id="PTHR11709:SF414">
    <property type="entry name" value="ADR239WP"/>
    <property type="match status" value="1"/>
</dbReference>
<name>A0AAV5RC68_PICKL</name>
<dbReference type="InterPro" id="IPR001117">
    <property type="entry name" value="Cu-oxidase_2nd"/>
</dbReference>
<feature type="domain" description="Plastocyanin-like" evidence="9">
    <location>
        <begin position="548"/>
        <end position="672"/>
    </location>
</feature>
<keyword evidence="7" id="KW-0472">Membrane</keyword>
<gene>
    <name evidence="11" type="ORF">DAPK24_055930</name>
</gene>
<protein>
    <recommendedName>
        <fullName evidence="13">Multicopper oxidase</fullName>
    </recommendedName>
</protein>
<dbReference type="Pfam" id="PF07731">
    <property type="entry name" value="Cu-oxidase_2"/>
    <property type="match status" value="1"/>
</dbReference>
<dbReference type="Pfam" id="PF00394">
    <property type="entry name" value="Cu-oxidase"/>
    <property type="match status" value="1"/>
</dbReference>
<evidence type="ECO:0000256" key="5">
    <source>
        <dbReference type="ARBA" id="ARBA00023008"/>
    </source>
</evidence>
<feature type="transmembrane region" description="Helical" evidence="7">
    <location>
        <begin position="65"/>
        <end position="86"/>
    </location>
</feature>
<keyword evidence="12" id="KW-1185">Reference proteome</keyword>
<comment type="caution">
    <text evidence="11">The sequence shown here is derived from an EMBL/GenBank/DDBJ whole genome shotgun (WGS) entry which is preliminary data.</text>
</comment>
<feature type="compositionally biased region" description="Basic and acidic residues" evidence="6">
    <location>
        <begin position="1"/>
        <end position="19"/>
    </location>
</feature>
<comment type="similarity">
    <text evidence="1">Belongs to the multicopper oxidase family.</text>
</comment>
<keyword evidence="7" id="KW-1133">Transmembrane helix</keyword>
<keyword evidence="3" id="KW-0479">Metal-binding</keyword>
<keyword evidence="2" id="KW-0406">Ion transport</keyword>
<dbReference type="PROSITE" id="PS00079">
    <property type="entry name" value="MULTICOPPER_OXIDASE1"/>
    <property type="match status" value="1"/>
</dbReference>
<dbReference type="PANTHER" id="PTHR11709">
    <property type="entry name" value="MULTI-COPPER OXIDASE"/>
    <property type="match status" value="1"/>
</dbReference>
<evidence type="ECO:0000256" key="7">
    <source>
        <dbReference type="SAM" id="Phobius"/>
    </source>
</evidence>
<sequence>MESVRLHNLDHINPFDDPSRNSIDSNSNHNINHINDNIDDNDDDSLNESNNIKFNKKVPFYRKKIFISGTIIASSIMLIILLATLLTKSHHKSNNLYSLSPDYHKVNNNIIPKQNKEDIDGNSIDTDNDNNNNNNSTNWRLDTANNYTSNLEYWRNDYNTTKDRHYYFNITSLLKIDANGAIRNLTVINDQYPGPLIEANSGDTIYLHVLNKMDDEPVSFHLHGLFYPNNSFDDGASSINVCPIAPGLNYTYKIPIGEKEFGTYWYHSHWGTQYADGVYGPLIIHSPIEDSNLTNYDADRVYVANDYYYQDADQLLSTYLIPDNENSEPTPDAGLISGTYSQSTNYFTPIDENNKFKTSTYFDPNLNYRIRIVNVGFFLPFKFSIDEHKLSLIEVDGTLIEPLISDYVDVSVGERYSFFMNRTNHDLDSFWIHARFNQFCLATNNPDFSTDVLAIISYNNEYSIPKSKETWSYDGGSPKCLDFPQDQLRTLNNQVPINKNGSNRPDEFVELDVSFMEGGNQMSFAYFNDYSWRALSNTSTMHELLFNENFNKTSHIENSQTFNENQYILNFDKRDMIVDFLINNFDDGAHPFHLHGYKFWVLANSKTGSFYPNFYEKHPERLDLTNPILRDTVSVPPFGFAVLRIVIDNPGVFPFHCHIGWHMEAGLMLQVNALQSEWSKFDYQPKWAEMCGFDFSDKYLTELID</sequence>
<dbReference type="GO" id="GO:0016491">
    <property type="term" value="F:oxidoreductase activity"/>
    <property type="evidence" value="ECO:0007669"/>
    <property type="project" value="UniProtKB-KW"/>
</dbReference>
<keyword evidence="2" id="KW-0813">Transport</keyword>
<proteinExistence type="inferred from homology"/>
<dbReference type="AlphaFoldDB" id="A0AAV5RC68"/>
<evidence type="ECO:0000259" key="10">
    <source>
        <dbReference type="Pfam" id="PF07732"/>
    </source>
</evidence>
<reference evidence="11 12" key="1">
    <citation type="journal article" date="2023" name="Elife">
        <title>Identification of key yeast species and microbe-microbe interactions impacting larval growth of Drosophila in the wild.</title>
        <authorList>
            <person name="Mure A."/>
            <person name="Sugiura Y."/>
            <person name="Maeda R."/>
            <person name="Honda K."/>
            <person name="Sakurai N."/>
            <person name="Takahashi Y."/>
            <person name="Watada M."/>
            <person name="Katoh T."/>
            <person name="Gotoh A."/>
            <person name="Gotoh Y."/>
            <person name="Taniguchi I."/>
            <person name="Nakamura K."/>
            <person name="Hayashi T."/>
            <person name="Katayama T."/>
            <person name="Uemura T."/>
            <person name="Hattori Y."/>
        </authorList>
    </citation>
    <scope>NUCLEOTIDE SEQUENCE [LARGE SCALE GENOMIC DNA]</scope>
    <source>
        <strain evidence="11 12">PK-24</strain>
    </source>
</reference>
<feature type="compositionally biased region" description="Low complexity" evidence="6">
    <location>
        <begin position="21"/>
        <end position="35"/>
    </location>
</feature>
<feature type="domain" description="Plastocyanin-like" evidence="10">
    <location>
        <begin position="182"/>
        <end position="287"/>
    </location>
</feature>
<evidence type="ECO:0000256" key="1">
    <source>
        <dbReference type="ARBA" id="ARBA00010609"/>
    </source>
</evidence>
<keyword evidence="4" id="KW-0560">Oxidoreductase</keyword>
<dbReference type="CDD" id="cd13910">
    <property type="entry name" value="CuRO_3_MCO_like_4"/>
    <property type="match status" value="1"/>
</dbReference>
<dbReference type="Gene3D" id="2.60.40.420">
    <property type="entry name" value="Cupredoxins - blue copper proteins"/>
    <property type="match status" value="3"/>
</dbReference>
<evidence type="ECO:0000313" key="11">
    <source>
        <dbReference type="EMBL" id="GMM48995.1"/>
    </source>
</evidence>
<dbReference type="GO" id="GO:0005507">
    <property type="term" value="F:copper ion binding"/>
    <property type="evidence" value="ECO:0007669"/>
    <property type="project" value="InterPro"/>
</dbReference>
<dbReference type="PROSITE" id="PS00080">
    <property type="entry name" value="MULTICOPPER_OXIDASE2"/>
    <property type="match status" value="1"/>
</dbReference>
<evidence type="ECO:0000256" key="4">
    <source>
        <dbReference type="ARBA" id="ARBA00023002"/>
    </source>
</evidence>
<evidence type="ECO:0000313" key="12">
    <source>
        <dbReference type="Proteomes" id="UP001378960"/>
    </source>
</evidence>
<evidence type="ECO:0000256" key="3">
    <source>
        <dbReference type="ARBA" id="ARBA00022723"/>
    </source>
</evidence>
<dbReference type="InterPro" id="IPR011706">
    <property type="entry name" value="Cu-oxidase_C"/>
</dbReference>
<feature type="region of interest" description="Disordered" evidence="6">
    <location>
        <begin position="1"/>
        <end position="43"/>
    </location>
</feature>
<dbReference type="InterPro" id="IPR045087">
    <property type="entry name" value="Cu-oxidase_fam"/>
</dbReference>
<keyword evidence="2" id="KW-0410">Iron transport</keyword>
<dbReference type="EMBL" id="BTGB01000009">
    <property type="protein sequence ID" value="GMM48995.1"/>
    <property type="molecule type" value="Genomic_DNA"/>
</dbReference>
<dbReference type="Pfam" id="PF07732">
    <property type="entry name" value="Cu-oxidase_3"/>
    <property type="match status" value="1"/>
</dbReference>
<evidence type="ECO:0000259" key="9">
    <source>
        <dbReference type="Pfam" id="PF07731"/>
    </source>
</evidence>
<dbReference type="GO" id="GO:0006826">
    <property type="term" value="P:iron ion transport"/>
    <property type="evidence" value="ECO:0007669"/>
    <property type="project" value="UniProtKB-KW"/>
</dbReference>
<evidence type="ECO:0008006" key="13">
    <source>
        <dbReference type="Google" id="ProtNLM"/>
    </source>
</evidence>
<dbReference type="InterPro" id="IPR002355">
    <property type="entry name" value="Cu_oxidase_Cu_BS"/>
</dbReference>
<dbReference type="InterPro" id="IPR011707">
    <property type="entry name" value="Cu-oxidase-like_N"/>
</dbReference>
<keyword evidence="2" id="KW-0408">Iron</keyword>
<evidence type="ECO:0000256" key="2">
    <source>
        <dbReference type="ARBA" id="ARBA00022496"/>
    </source>
</evidence>
<dbReference type="InterPro" id="IPR008972">
    <property type="entry name" value="Cupredoxin"/>
</dbReference>
<evidence type="ECO:0000256" key="6">
    <source>
        <dbReference type="SAM" id="MobiDB-lite"/>
    </source>
</evidence>
<keyword evidence="5" id="KW-0186">Copper</keyword>